<dbReference type="Pfam" id="PF02074">
    <property type="entry name" value="Peptidase_M32"/>
    <property type="match status" value="1"/>
</dbReference>
<dbReference type="EMBL" id="JAKEVY010000002">
    <property type="protein sequence ID" value="MCF1714361.1"/>
    <property type="molecule type" value="Genomic_DNA"/>
</dbReference>
<dbReference type="SUPFAM" id="SSF55486">
    <property type="entry name" value="Metalloproteases ('zincins'), catalytic domain"/>
    <property type="match status" value="1"/>
</dbReference>
<comment type="similarity">
    <text evidence="1">Belongs to the peptidase M32 family.</text>
</comment>
<evidence type="ECO:0000313" key="2">
    <source>
        <dbReference type="EMBL" id="MCF1714361.1"/>
    </source>
</evidence>
<dbReference type="Proteomes" id="UP001200145">
    <property type="component" value="Unassembled WGS sequence"/>
</dbReference>
<gene>
    <name evidence="2" type="ORF">L0U88_06950</name>
</gene>
<comment type="function">
    <text evidence="1">Broad specificity carboxypetidase that releases amino acids sequentially from the C-terminus, including neutral, aromatic, polar and basic residues.</text>
</comment>
<keyword evidence="1" id="KW-0645">Protease</keyword>
<keyword evidence="1 2" id="KW-0121">Carboxypeptidase</keyword>
<dbReference type="PRINTS" id="PR00998">
    <property type="entry name" value="CRBOXYPTASET"/>
</dbReference>
<keyword evidence="3" id="KW-1185">Reference proteome</keyword>
<accession>A0ABS9BFN7</accession>
<proteinExistence type="inferred from homology"/>
<dbReference type="PANTHER" id="PTHR34217">
    <property type="entry name" value="METAL-DEPENDENT CARBOXYPEPTIDASE"/>
    <property type="match status" value="1"/>
</dbReference>
<dbReference type="InterPro" id="IPR001333">
    <property type="entry name" value="Peptidase_M32_Taq"/>
</dbReference>
<sequence>MDQLLTTSTLYEKYKNCLQEIADIRYATALLQWDQETYMPAGSLATRSRQIATLSELAHTKFTDASVGELLKALLERTDLTEEQRSNLELSNYDYNQQVRLPAAFVRELSETVSQAFNHWADARHQNRFSIFSPWLKKLTALKRKEADYLGASAHPYDALLNQYERGCTSAQLDQLFSGLKPELAALLSTIKGQQQVDDSILFQPYPEDQQWAFSMDMLQRMGYDLQHGRQDKAAHPFTVNFSAEDVRITTRIREEDISYMTWSTIHELGHALYEQGLPKEQYGLPLGEAASLGIHESQSRLWENNVGRSLSWCRYFLPVLQTYFPAQLKDRTPEELYRAINKVQPSLIRTEADELTYHFHIIIRYEIEKALIEGSLEVTDLPSAWNTKYAQYLGIEVPDDARGCLQDVHWSHGSFGYFPTYSLGSLYAAQLSRSLEKALPEFEKLLQEGQFDAVKDWLSINIYIHGRKYTSEELCKRVTGKGLDPAEFMQYARDKYRFIYAYKQEGIVL</sequence>
<dbReference type="RefSeq" id="WP_234864971.1">
    <property type="nucleotide sequence ID" value="NZ_JAKEVY010000002.1"/>
</dbReference>
<name>A0ABS9BFN7_9BACT</name>
<keyword evidence="1" id="KW-0479">Metal-binding</keyword>
<dbReference type="PIRSF" id="PIRSF006615">
    <property type="entry name" value="Zn_crbxpep_Taq"/>
    <property type="match status" value="1"/>
</dbReference>
<dbReference type="PROSITE" id="PS52034">
    <property type="entry name" value="PEPTIDASE_M32"/>
    <property type="match status" value="1"/>
</dbReference>
<organism evidence="2 3">
    <name type="scientific">Flavihumibacter fluminis</name>
    <dbReference type="NCBI Taxonomy" id="2909236"/>
    <lineage>
        <taxon>Bacteria</taxon>
        <taxon>Pseudomonadati</taxon>
        <taxon>Bacteroidota</taxon>
        <taxon>Chitinophagia</taxon>
        <taxon>Chitinophagales</taxon>
        <taxon>Chitinophagaceae</taxon>
        <taxon>Flavihumibacter</taxon>
    </lineage>
</organism>
<keyword evidence="1" id="KW-0378">Hydrolase</keyword>
<reference evidence="2 3" key="1">
    <citation type="submission" date="2022-01" db="EMBL/GenBank/DDBJ databases">
        <title>Flavihumibacter sp. nov., isolated from sediment of a river.</title>
        <authorList>
            <person name="Liu H."/>
        </authorList>
    </citation>
    <scope>NUCLEOTIDE SEQUENCE [LARGE SCALE GENOMIC DNA]</scope>
    <source>
        <strain evidence="2 3">RY-1</strain>
    </source>
</reference>
<comment type="caution">
    <text evidence="2">The sequence shown here is derived from an EMBL/GenBank/DDBJ whole genome shotgun (WGS) entry which is preliminary data.</text>
</comment>
<dbReference type="Gene3D" id="1.10.1370.30">
    <property type="match status" value="1"/>
</dbReference>
<keyword evidence="1" id="KW-0482">Metalloprotease</keyword>
<dbReference type="GO" id="GO:0004180">
    <property type="term" value="F:carboxypeptidase activity"/>
    <property type="evidence" value="ECO:0007669"/>
    <property type="project" value="UniProtKB-KW"/>
</dbReference>
<evidence type="ECO:0000313" key="3">
    <source>
        <dbReference type="Proteomes" id="UP001200145"/>
    </source>
</evidence>
<dbReference type="CDD" id="cd06460">
    <property type="entry name" value="M32_Taq"/>
    <property type="match status" value="1"/>
</dbReference>
<dbReference type="PANTHER" id="PTHR34217:SF1">
    <property type="entry name" value="CARBOXYPEPTIDASE 1"/>
    <property type="match status" value="1"/>
</dbReference>
<comment type="catalytic activity">
    <reaction evidence="1">
        <text>Release of a C-terminal amino acid with broad specificity, except for -Pro.</text>
        <dbReference type="EC" id="3.4.17.19"/>
    </reaction>
</comment>
<protein>
    <recommendedName>
        <fullName evidence="1">Metal-dependent carboxypeptidase</fullName>
        <ecNumber evidence="1">3.4.17.19</ecNumber>
    </recommendedName>
</protein>
<evidence type="ECO:0000256" key="1">
    <source>
        <dbReference type="PIRNR" id="PIRNR006615"/>
    </source>
</evidence>
<dbReference type="EC" id="3.4.17.19" evidence="1"/>